<feature type="domain" description="Peptidase S1" evidence="4">
    <location>
        <begin position="25"/>
        <end position="281"/>
    </location>
</feature>
<comment type="caution">
    <text evidence="5">The sequence shown here is derived from an EMBL/GenBank/DDBJ whole genome shotgun (WGS) entry which is preliminary data.</text>
</comment>
<dbReference type="Gene3D" id="2.40.10.10">
    <property type="entry name" value="Trypsin-like serine proteases"/>
    <property type="match status" value="1"/>
</dbReference>
<dbReference type="PRINTS" id="PR00722">
    <property type="entry name" value="CHYMOTRYPSIN"/>
</dbReference>
<dbReference type="GO" id="GO:0006508">
    <property type="term" value="P:proteolysis"/>
    <property type="evidence" value="ECO:0007669"/>
    <property type="project" value="UniProtKB-KW"/>
</dbReference>
<keyword evidence="6" id="KW-1185">Reference proteome</keyword>
<keyword evidence="1" id="KW-1015">Disulfide bond</keyword>
<dbReference type="InterPro" id="IPR001314">
    <property type="entry name" value="Peptidase_S1A"/>
</dbReference>
<dbReference type="OrthoDB" id="3657335at2"/>
<dbReference type="AlphaFoldDB" id="A0A0A0BUN8"/>
<dbReference type="InterPro" id="IPR033116">
    <property type="entry name" value="TRYPSIN_SER"/>
</dbReference>
<name>A0A0A0BUN8_9CELL</name>
<sequence>MRKSLLGLGAALALLLGVAAPASAITGNYVQDEEHPFVGLLVMYDENGEFMGRCSGSLLTPEIFLTAGHCTDGATSARVYLQQDAGVSYDAELGYDPVSGYPETCAAGTEGVLCSYASQVFNYGFADFEGFPNTLDAGLVVLDTPLVVDEYAVLAAPGTLDPYATQRGLKDLTVTASGYGLSYSSPTEVVSYRERLMANARITNLVSANTGGFNLQATGNGKGKGGTCSGDSGGPVFLGGYESNLVVAVTSFGLNSYCRGTDFAYRTDTTEVIDWIYATAEAAGADTALIQVADA</sequence>
<dbReference type="RefSeq" id="WP_052425991.1">
    <property type="nucleotide sequence ID" value="NZ_AXCY01000016.1"/>
</dbReference>
<feature type="chain" id="PRO_5001959560" description="Peptidase S1 domain-containing protein" evidence="3">
    <location>
        <begin position="25"/>
        <end position="295"/>
    </location>
</feature>
<dbReference type="SMART" id="SM00020">
    <property type="entry name" value="Tryp_SPc"/>
    <property type="match status" value="1"/>
</dbReference>
<keyword evidence="2" id="KW-0720">Serine protease</keyword>
<dbReference type="PROSITE" id="PS00135">
    <property type="entry name" value="TRYPSIN_SER"/>
    <property type="match status" value="1"/>
</dbReference>
<evidence type="ECO:0000256" key="1">
    <source>
        <dbReference type="ARBA" id="ARBA00023157"/>
    </source>
</evidence>
<evidence type="ECO:0000313" key="5">
    <source>
        <dbReference type="EMBL" id="KGM11680.1"/>
    </source>
</evidence>
<dbReference type="PROSITE" id="PS00134">
    <property type="entry name" value="TRYPSIN_HIS"/>
    <property type="match status" value="1"/>
</dbReference>
<dbReference type="InterPro" id="IPR001254">
    <property type="entry name" value="Trypsin_dom"/>
</dbReference>
<dbReference type="PROSITE" id="PS50240">
    <property type="entry name" value="TRYPSIN_DOM"/>
    <property type="match status" value="1"/>
</dbReference>
<reference evidence="5 6" key="1">
    <citation type="submission" date="2013-08" db="EMBL/GenBank/DDBJ databases">
        <title>Genome sequencing of Cellulomonas carbonis T26.</title>
        <authorList>
            <person name="Chen F."/>
            <person name="Li Y."/>
            <person name="Wang G."/>
        </authorList>
    </citation>
    <scope>NUCLEOTIDE SEQUENCE [LARGE SCALE GENOMIC DNA]</scope>
    <source>
        <strain evidence="5 6">T26</strain>
    </source>
</reference>
<dbReference type="SUPFAM" id="SSF50494">
    <property type="entry name" value="Trypsin-like serine proteases"/>
    <property type="match status" value="1"/>
</dbReference>
<evidence type="ECO:0000313" key="6">
    <source>
        <dbReference type="Proteomes" id="UP000029839"/>
    </source>
</evidence>
<evidence type="ECO:0000256" key="3">
    <source>
        <dbReference type="SAM" id="SignalP"/>
    </source>
</evidence>
<dbReference type="Proteomes" id="UP000029839">
    <property type="component" value="Unassembled WGS sequence"/>
</dbReference>
<dbReference type="PANTHER" id="PTHR24260:SF132">
    <property type="entry name" value="PEPTIDASE S1 DOMAIN-CONTAINING PROTEIN"/>
    <property type="match status" value="1"/>
</dbReference>
<keyword evidence="2" id="KW-0645">Protease</keyword>
<dbReference type="EMBL" id="AXCY01000016">
    <property type="protein sequence ID" value="KGM11680.1"/>
    <property type="molecule type" value="Genomic_DNA"/>
</dbReference>
<dbReference type="InterPro" id="IPR043504">
    <property type="entry name" value="Peptidase_S1_PA_chymotrypsin"/>
</dbReference>
<feature type="signal peptide" evidence="3">
    <location>
        <begin position="1"/>
        <end position="24"/>
    </location>
</feature>
<accession>A0A0A0BUN8</accession>
<dbReference type="InterPro" id="IPR009003">
    <property type="entry name" value="Peptidase_S1_PA"/>
</dbReference>
<dbReference type="InterPro" id="IPR051333">
    <property type="entry name" value="CLIP_Serine_Protease"/>
</dbReference>
<keyword evidence="3" id="KW-0732">Signal</keyword>
<organism evidence="5 6">
    <name type="scientific">Cellulomonas carbonis T26</name>
    <dbReference type="NCBI Taxonomy" id="947969"/>
    <lineage>
        <taxon>Bacteria</taxon>
        <taxon>Bacillati</taxon>
        <taxon>Actinomycetota</taxon>
        <taxon>Actinomycetes</taxon>
        <taxon>Micrococcales</taxon>
        <taxon>Cellulomonadaceae</taxon>
        <taxon>Cellulomonas</taxon>
    </lineage>
</organism>
<keyword evidence="2" id="KW-0378">Hydrolase</keyword>
<gene>
    <name evidence="5" type="ORF">N868_07905</name>
</gene>
<dbReference type="PANTHER" id="PTHR24260">
    <property type="match status" value="1"/>
</dbReference>
<dbReference type="GO" id="GO:0004252">
    <property type="term" value="F:serine-type endopeptidase activity"/>
    <property type="evidence" value="ECO:0007669"/>
    <property type="project" value="InterPro"/>
</dbReference>
<proteinExistence type="predicted"/>
<reference evidence="5 6" key="2">
    <citation type="journal article" date="2015" name="Stand. Genomic Sci.">
        <title>Draft genome sequence of Cellulomonas carbonis T26(T) and comparative analysis of six Cellulomonas genomes.</title>
        <authorList>
            <person name="Zhuang W."/>
            <person name="Zhang S."/>
            <person name="Xia X."/>
            <person name="Wang G."/>
        </authorList>
    </citation>
    <scope>NUCLEOTIDE SEQUENCE [LARGE SCALE GENOMIC DNA]</scope>
    <source>
        <strain evidence="5 6">T26</strain>
    </source>
</reference>
<dbReference type="InterPro" id="IPR018114">
    <property type="entry name" value="TRYPSIN_HIS"/>
</dbReference>
<evidence type="ECO:0000259" key="4">
    <source>
        <dbReference type="PROSITE" id="PS50240"/>
    </source>
</evidence>
<evidence type="ECO:0000256" key="2">
    <source>
        <dbReference type="RuleBase" id="RU363034"/>
    </source>
</evidence>
<dbReference type="Pfam" id="PF00089">
    <property type="entry name" value="Trypsin"/>
    <property type="match status" value="2"/>
</dbReference>
<protein>
    <recommendedName>
        <fullName evidence="4">Peptidase S1 domain-containing protein</fullName>
    </recommendedName>
</protein>